<evidence type="ECO:0000313" key="1">
    <source>
        <dbReference type="EMBL" id="TQL95110.1"/>
    </source>
</evidence>
<dbReference type="OrthoDB" id="4559810at2"/>
<protein>
    <submittedName>
        <fullName evidence="1">Uncharacterized protein</fullName>
    </submittedName>
</protein>
<dbReference type="EMBL" id="VFOZ01000001">
    <property type="protein sequence ID" value="TQL95110.1"/>
    <property type="molecule type" value="Genomic_DNA"/>
</dbReference>
<accession>A0A543CDL1</accession>
<proteinExistence type="predicted"/>
<dbReference type="Proteomes" id="UP000316096">
    <property type="component" value="Unassembled WGS sequence"/>
</dbReference>
<gene>
    <name evidence="1" type="ORF">FB559_0605</name>
</gene>
<dbReference type="AlphaFoldDB" id="A0A543CDL1"/>
<sequence length="76" mass="7941">MVRDESCIGCLGVLIIGTRGSAGPGEALVKVRGGSETFLAWSDTPLPKDTRVLVIESRGARTVDVIEWDEIAGGGV</sequence>
<comment type="caution">
    <text evidence="1">The sequence shown here is derived from an EMBL/GenBank/DDBJ whole genome shotgun (WGS) entry which is preliminary data.</text>
</comment>
<reference evidence="1 2" key="1">
    <citation type="submission" date="2019-06" db="EMBL/GenBank/DDBJ databases">
        <title>Sequencing the genomes of 1000 actinobacteria strains.</title>
        <authorList>
            <person name="Klenk H.-P."/>
        </authorList>
    </citation>
    <scope>NUCLEOTIDE SEQUENCE [LARGE SCALE GENOMIC DNA]</scope>
    <source>
        <strain evidence="1 2">DSM 102200</strain>
    </source>
</reference>
<name>A0A543CDL1_9ACTN</name>
<evidence type="ECO:0000313" key="2">
    <source>
        <dbReference type="Proteomes" id="UP000316096"/>
    </source>
</evidence>
<dbReference type="InterPro" id="IPR012340">
    <property type="entry name" value="NA-bd_OB-fold"/>
</dbReference>
<keyword evidence="2" id="KW-1185">Reference proteome</keyword>
<dbReference type="Gene3D" id="2.40.50.140">
    <property type="entry name" value="Nucleic acid-binding proteins"/>
    <property type="match status" value="1"/>
</dbReference>
<organism evidence="1 2">
    <name type="scientific">Actinoallomurus bryophytorum</name>
    <dbReference type="NCBI Taxonomy" id="1490222"/>
    <lineage>
        <taxon>Bacteria</taxon>
        <taxon>Bacillati</taxon>
        <taxon>Actinomycetota</taxon>
        <taxon>Actinomycetes</taxon>
        <taxon>Streptosporangiales</taxon>
        <taxon>Thermomonosporaceae</taxon>
        <taxon>Actinoallomurus</taxon>
    </lineage>
</organism>